<dbReference type="AlphaFoldDB" id="A0AAE3JDR0"/>
<name>A0AAE3JDR0_9FIRM</name>
<evidence type="ECO:0000256" key="8">
    <source>
        <dbReference type="RuleBase" id="RU366003"/>
    </source>
</evidence>
<evidence type="ECO:0000256" key="3">
    <source>
        <dbReference type="ARBA" id="ARBA00013085"/>
    </source>
</evidence>
<evidence type="ECO:0000256" key="7">
    <source>
        <dbReference type="ARBA" id="ARBA00049158"/>
    </source>
</evidence>
<dbReference type="CDD" id="cd12110">
    <property type="entry name" value="PHP_HisPPase_Hisj_like"/>
    <property type="match status" value="1"/>
</dbReference>
<dbReference type="Gene3D" id="3.20.20.140">
    <property type="entry name" value="Metal-dependent hydrolases"/>
    <property type="match status" value="1"/>
</dbReference>
<dbReference type="SUPFAM" id="SSF89550">
    <property type="entry name" value="PHP domain-like"/>
    <property type="match status" value="1"/>
</dbReference>
<dbReference type="RefSeq" id="WP_308731990.1">
    <property type="nucleotide sequence ID" value="NZ_JAJEQN010000026.1"/>
</dbReference>
<dbReference type="PANTHER" id="PTHR21039">
    <property type="entry name" value="HISTIDINOL PHOSPHATASE-RELATED"/>
    <property type="match status" value="1"/>
</dbReference>
<dbReference type="InterPro" id="IPR016195">
    <property type="entry name" value="Pol/histidinol_Pase-like"/>
</dbReference>
<dbReference type="Pfam" id="PF02811">
    <property type="entry name" value="PHP"/>
    <property type="match status" value="1"/>
</dbReference>
<evidence type="ECO:0000259" key="9">
    <source>
        <dbReference type="Pfam" id="PF02811"/>
    </source>
</evidence>
<protein>
    <recommendedName>
        <fullName evidence="3 8">Histidinol-phosphatase</fullName>
        <shortName evidence="8">HolPase</shortName>
        <ecNumber evidence="3 8">3.1.3.15</ecNumber>
    </recommendedName>
</protein>
<proteinExistence type="inferred from homology"/>
<keyword evidence="6 8" id="KW-0368">Histidine biosynthesis</keyword>
<comment type="caution">
    <text evidence="10">The sequence shown here is derived from an EMBL/GenBank/DDBJ whole genome shotgun (WGS) entry which is preliminary data.</text>
</comment>
<evidence type="ECO:0000256" key="1">
    <source>
        <dbReference type="ARBA" id="ARBA00004970"/>
    </source>
</evidence>
<dbReference type="InterPro" id="IPR010140">
    <property type="entry name" value="Histidinol_P_phosphatase_HisJ"/>
</dbReference>
<dbReference type="Proteomes" id="UP001198200">
    <property type="component" value="Unassembled WGS sequence"/>
</dbReference>
<dbReference type="GO" id="GO:0000105">
    <property type="term" value="P:L-histidine biosynthetic process"/>
    <property type="evidence" value="ECO:0007669"/>
    <property type="project" value="UniProtKB-UniRule"/>
</dbReference>
<evidence type="ECO:0000256" key="2">
    <source>
        <dbReference type="ARBA" id="ARBA00009152"/>
    </source>
</evidence>
<evidence type="ECO:0000256" key="6">
    <source>
        <dbReference type="ARBA" id="ARBA00023102"/>
    </source>
</evidence>
<dbReference type="PANTHER" id="PTHR21039:SF0">
    <property type="entry name" value="HISTIDINOL-PHOSPHATASE"/>
    <property type="match status" value="1"/>
</dbReference>
<keyword evidence="11" id="KW-1185">Reference proteome</keyword>
<comment type="pathway">
    <text evidence="1 8">Amino-acid biosynthesis; L-histidine biosynthesis; L-histidine from 5-phospho-alpha-D-ribose 1-diphosphate: step 8/9.</text>
</comment>
<sequence length="263" mass="30763">MENKILTTNFHTHTTRCNHAVGEDRQYVEAAIKGGLKVLGFSDHSPYFFSGDYYSTFRMKREQVPGYVDSILALKKEYKDDIEIKLGFETEYYPKYFDKLLEFYSQYPIDYIIMGQHFVLNEEEHIYSGELHHEEDMMMRYVDQVIEGLETGCFTYLAHPDLLNFGGSKENYEKAADKLCAYAAKNKVPLEINMLGMREHRHYPNFEFFKIAARHNCDIILGCDAHEPKGVCDLESAKTALEWCRELGLNRIEYPELKKPCRK</sequence>
<dbReference type="InterPro" id="IPR004013">
    <property type="entry name" value="PHP_dom"/>
</dbReference>
<evidence type="ECO:0000313" key="10">
    <source>
        <dbReference type="EMBL" id="MCC2222042.1"/>
    </source>
</evidence>
<evidence type="ECO:0000313" key="11">
    <source>
        <dbReference type="Proteomes" id="UP001198200"/>
    </source>
</evidence>
<accession>A0AAE3JDR0</accession>
<gene>
    <name evidence="10" type="ORF">LKD48_10405</name>
</gene>
<reference evidence="10 11" key="1">
    <citation type="submission" date="2021-10" db="EMBL/GenBank/DDBJ databases">
        <title>Anaerobic single-cell dispensing facilitates the cultivation of human gut bacteria.</title>
        <authorList>
            <person name="Afrizal A."/>
        </authorList>
    </citation>
    <scope>NUCLEOTIDE SEQUENCE [LARGE SCALE GENOMIC DNA]</scope>
    <source>
        <strain evidence="10 11">CLA-AA-H224</strain>
    </source>
</reference>
<feature type="domain" description="PHP" evidence="9">
    <location>
        <begin position="10"/>
        <end position="193"/>
    </location>
</feature>
<dbReference type="GO" id="GO:0005737">
    <property type="term" value="C:cytoplasm"/>
    <property type="evidence" value="ECO:0007669"/>
    <property type="project" value="TreeGrafter"/>
</dbReference>
<organism evidence="10 11">
    <name type="scientific">Anthropogastromicrobium aceti</name>
    <dbReference type="NCBI Taxonomy" id="2981768"/>
    <lineage>
        <taxon>Bacteria</taxon>
        <taxon>Bacillati</taxon>
        <taxon>Bacillota</taxon>
        <taxon>Clostridia</taxon>
        <taxon>Lachnospirales</taxon>
        <taxon>Lachnospiraceae</taxon>
        <taxon>Anthropogastromicrobium</taxon>
    </lineage>
</organism>
<dbReference type="EMBL" id="JAJEQN010000026">
    <property type="protein sequence ID" value="MCC2222042.1"/>
    <property type="molecule type" value="Genomic_DNA"/>
</dbReference>
<dbReference type="NCBIfam" id="TIGR01856">
    <property type="entry name" value="hisJ_fam"/>
    <property type="match status" value="1"/>
</dbReference>
<evidence type="ECO:0000256" key="4">
    <source>
        <dbReference type="ARBA" id="ARBA00022605"/>
    </source>
</evidence>
<evidence type="ECO:0000256" key="5">
    <source>
        <dbReference type="ARBA" id="ARBA00022801"/>
    </source>
</evidence>
<comment type="similarity">
    <text evidence="2 8">Belongs to the PHP hydrolase family. HisK subfamily.</text>
</comment>
<dbReference type="EC" id="3.1.3.15" evidence="3 8"/>
<comment type="catalytic activity">
    <reaction evidence="7 8">
        <text>L-histidinol phosphate + H2O = L-histidinol + phosphate</text>
        <dbReference type="Rhea" id="RHEA:14465"/>
        <dbReference type="ChEBI" id="CHEBI:15377"/>
        <dbReference type="ChEBI" id="CHEBI:43474"/>
        <dbReference type="ChEBI" id="CHEBI:57699"/>
        <dbReference type="ChEBI" id="CHEBI:57980"/>
        <dbReference type="EC" id="3.1.3.15"/>
    </reaction>
</comment>
<dbReference type="GO" id="GO:0004401">
    <property type="term" value="F:histidinol-phosphatase activity"/>
    <property type="evidence" value="ECO:0007669"/>
    <property type="project" value="UniProtKB-UniRule"/>
</dbReference>
<keyword evidence="4 8" id="KW-0028">Amino-acid biosynthesis</keyword>
<keyword evidence="5 8" id="KW-0378">Hydrolase</keyword>